<evidence type="ECO:0000313" key="2">
    <source>
        <dbReference type="EMBL" id="MFC3687400.1"/>
    </source>
</evidence>
<feature type="signal peptide" evidence="1">
    <location>
        <begin position="1"/>
        <end position="37"/>
    </location>
</feature>
<organism evidence="2 3">
    <name type="scientific">Aquipuribacter hungaricus</name>
    <dbReference type="NCBI Taxonomy" id="545624"/>
    <lineage>
        <taxon>Bacteria</taxon>
        <taxon>Bacillati</taxon>
        <taxon>Actinomycetota</taxon>
        <taxon>Actinomycetes</taxon>
        <taxon>Micrococcales</taxon>
        <taxon>Intrasporangiaceae</taxon>
        <taxon>Aquipuribacter</taxon>
    </lineage>
</organism>
<dbReference type="Proteomes" id="UP001595685">
    <property type="component" value="Unassembled WGS sequence"/>
</dbReference>
<keyword evidence="1" id="KW-0732">Signal</keyword>
<dbReference type="InterPro" id="IPR009091">
    <property type="entry name" value="RCC1/BLIP-II"/>
</dbReference>
<evidence type="ECO:0000256" key="1">
    <source>
        <dbReference type="SAM" id="SignalP"/>
    </source>
</evidence>
<dbReference type="Gene3D" id="2.130.10.30">
    <property type="entry name" value="Regulator of chromosome condensation 1/beta-lactamase-inhibitor protein II"/>
    <property type="match status" value="1"/>
</dbReference>
<evidence type="ECO:0000313" key="3">
    <source>
        <dbReference type="Proteomes" id="UP001595685"/>
    </source>
</evidence>
<gene>
    <name evidence="2" type="ORF">ACFOLH_03485</name>
</gene>
<comment type="caution">
    <text evidence="2">The sequence shown here is derived from an EMBL/GenBank/DDBJ whole genome shotgun (WGS) entry which is preliminary data.</text>
</comment>
<reference evidence="3" key="1">
    <citation type="journal article" date="2019" name="Int. J. Syst. Evol. Microbiol.">
        <title>The Global Catalogue of Microorganisms (GCM) 10K type strain sequencing project: providing services to taxonomists for standard genome sequencing and annotation.</title>
        <authorList>
            <consortium name="The Broad Institute Genomics Platform"/>
            <consortium name="The Broad Institute Genome Sequencing Center for Infectious Disease"/>
            <person name="Wu L."/>
            <person name="Ma J."/>
        </authorList>
    </citation>
    <scope>NUCLEOTIDE SEQUENCE [LARGE SCALE GENOMIC DNA]</scope>
    <source>
        <strain evidence="3">NCAIM B.02333</strain>
    </source>
</reference>
<sequence length="302" mass="31447">MHPTVWRACLRLVAACALALPVVVALPGTATVPPASAAPLTCPDLDLRTAADLRPRQGVITQYLFESTPPVVDFTAYRPQTVTNDGRVIPFGPPGPYGQPIVGAWQNSAACDGSEYPRNSRTALADGRVFASGDIYEGAPAEYLGDVLDIRMPYPLVGMNVTSTGDGYHLLAADGGVFTFGDAPFHGSTGSLRLNRPVVGMSATTDLGYWLVAADGGVFTFGDARFHGSTGALRLQAPIIGMAPTPTGGGYWLVASDGGVFTFGDARFRGSLGGTVLGSPVRGLVPSGDGYVLFTDTGHHVF</sequence>
<keyword evidence="3" id="KW-1185">Reference proteome</keyword>
<name>A0ABV7WD42_9MICO</name>
<dbReference type="EMBL" id="JBHRWW010000002">
    <property type="protein sequence ID" value="MFC3687400.1"/>
    <property type="molecule type" value="Genomic_DNA"/>
</dbReference>
<dbReference type="SUPFAM" id="SSF50985">
    <property type="entry name" value="RCC1/BLIP-II"/>
    <property type="match status" value="1"/>
</dbReference>
<feature type="chain" id="PRO_5046438061" evidence="1">
    <location>
        <begin position="38"/>
        <end position="302"/>
    </location>
</feature>
<dbReference type="RefSeq" id="WP_340295770.1">
    <property type="nucleotide sequence ID" value="NZ_JBBEOI010000300.1"/>
</dbReference>
<accession>A0ABV7WD42</accession>
<proteinExistence type="predicted"/>
<protein>
    <submittedName>
        <fullName evidence="2">Uncharacterized protein</fullName>
    </submittedName>
</protein>